<sequence>MGERLKREYNLPFDNIVALADIIYRSGGKEALYELWNQYIIAAKTYNLPFIATTPTRRANKERVFKAGFDETLIFNNVSFLKELRDTSGIEMYIGGLMGCKGDAYKATDILQPAEAEKFHSWQADLFMQAGADFLYAGIMPALPEAIGMARAMEHTALPYIISFMLRENGRLLDGTTINDAIIQIDNNVVRKPVCYMTNCIHPAVLYKALCYDFNQTPNVKQRFHGIQANTCPLSPEELDNSVELKCSDCTELARSMLKLTELISLKIVGGCCGTDNTHIDKIAQYLKPNYH</sequence>
<dbReference type="AlphaFoldDB" id="A0A644YAN3"/>
<evidence type="ECO:0000256" key="1">
    <source>
        <dbReference type="ARBA" id="ARBA00022603"/>
    </source>
</evidence>
<dbReference type="SUPFAM" id="SSF82282">
    <property type="entry name" value="Homocysteine S-methyltransferase"/>
    <property type="match status" value="1"/>
</dbReference>
<dbReference type="PROSITE" id="PS50970">
    <property type="entry name" value="HCY"/>
    <property type="match status" value="1"/>
</dbReference>
<evidence type="ECO:0000256" key="2">
    <source>
        <dbReference type="ARBA" id="ARBA00022679"/>
    </source>
</evidence>
<dbReference type="GO" id="GO:0008168">
    <property type="term" value="F:methyltransferase activity"/>
    <property type="evidence" value="ECO:0007669"/>
    <property type="project" value="UniProtKB-KW"/>
</dbReference>
<comment type="caution">
    <text evidence="4">The sequence shown here is derived from an EMBL/GenBank/DDBJ whole genome shotgun (WGS) entry which is preliminary data.</text>
</comment>
<dbReference type="PANTHER" id="PTHR11103:SF18">
    <property type="entry name" value="SLR1189 PROTEIN"/>
    <property type="match status" value="1"/>
</dbReference>
<dbReference type="GO" id="GO:0032259">
    <property type="term" value="P:methylation"/>
    <property type="evidence" value="ECO:0007669"/>
    <property type="project" value="UniProtKB-KW"/>
</dbReference>
<proteinExistence type="predicted"/>
<organism evidence="4">
    <name type="scientific">bioreactor metagenome</name>
    <dbReference type="NCBI Taxonomy" id="1076179"/>
    <lineage>
        <taxon>unclassified sequences</taxon>
        <taxon>metagenomes</taxon>
        <taxon>ecological metagenomes</taxon>
    </lineage>
</organism>
<evidence type="ECO:0000313" key="4">
    <source>
        <dbReference type="EMBL" id="MPM25550.1"/>
    </source>
</evidence>
<gene>
    <name evidence="4" type="ORF">SDC9_72046</name>
</gene>
<dbReference type="InterPro" id="IPR003726">
    <property type="entry name" value="HCY_dom"/>
</dbReference>
<feature type="domain" description="Hcy-binding" evidence="3">
    <location>
        <begin position="1"/>
        <end position="287"/>
    </location>
</feature>
<dbReference type="PANTHER" id="PTHR11103">
    <property type="entry name" value="SLR1189 PROTEIN"/>
    <property type="match status" value="1"/>
</dbReference>
<dbReference type="Pfam" id="PF02574">
    <property type="entry name" value="S-methyl_trans"/>
    <property type="match status" value="1"/>
</dbReference>
<reference evidence="4" key="1">
    <citation type="submission" date="2019-08" db="EMBL/GenBank/DDBJ databases">
        <authorList>
            <person name="Kucharzyk K."/>
            <person name="Murdoch R.W."/>
            <person name="Higgins S."/>
            <person name="Loffler F."/>
        </authorList>
    </citation>
    <scope>NUCLEOTIDE SEQUENCE</scope>
</reference>
<name>A0A644YAN3_9ZZZZ</name>
<dbReference type="EMBL" id="VSSQ01004523">
    <property type="protein sequence ID" value="MPM25550.1"/>
    <property type="molecule type" value="Genomic_DNA"/>
</dbReference>
<accession>A0A644YAN3</accession>
<keyword evidence="2" id="KW-0808">Transferase</keyword>
<evidence type="ECO:0000259" key="3">
    <source>
        <dbReference type="PROSITE" id="PS50970"/>
    </source>
</evidence>
<dbReference type="Gene3D" id="3.20.20.330">
    <property type="entry name" value="Homocysteine-binding-like domain"/>
    <property type="match status" value="1"/>
</dbReference>
<protein>
    <recommendedName>
        <fullName evidence="3">Hcy-binding domain-containing protein</fullName>
    </recommendedName>
</protein>
<dbReference type="InterPro" id="IPR036589">
    <property type="entry name" value="HCY_dom_sf"/>
</dbReference>
<keyword evidence="1" id="KW-0489">Methyltransferase</keyword>